<evidence type="ECO:0000256" key="1">
    <source>
        <dbReference type="ARBA" id="ARBA00023015"/>
    </source>
</evidence>
<evidence type="ECO:0000259" key="5">
    <source>
        <dbReference type="PROSITE" id="PS01124"/>
    </source>
</evidence>
<dbReference type="InterPro" id="IPR050204">
    <property type="entry name" value="AraC_XylS_family_regulators"/>
</dbReference>
<protein>
    <submittedName>
        <fullName evidence="6">AraC family transcriptional regulator</fullName>
    </submittedName>
</protein>
<dbReference type="SUPFAM" id="SSF46689">
    <property type="entry name" value="Homeodomain-like"/>
    <property type="match status" value="2"/>
</dbReference>
<evidence type="ECO:0000256" key="2">
    <source>
        <dbReference type="ARBA" id="ARBA00023125"/>
    </source>
</evidence>
<keyword evidence="1" id="KW-0805">Transcription regulation</keyword>
<dbReference type="Pfam" id="PF12833">
    <property type="entry name" value="HTH_18"/>
    <property type="match status" value="1"/>
</dbReference>
<dbReference type="InterPro" id="IPR037923">
    <property type="entry name" value="HTH-like"/>
</dbReference>
<dbReference type="SUPFAM" id="SSF51215">
    <property type="entry name" value="Regulatory protein AraC"/>
    <property type="match status" value="1"/>
</dbReference>
<dbReference type="GO" id="GO:0043565">
    <property type="term" value="F:sequence-specific DNA binding"/>
    <property type="evidence" value="ECO:0007669"/>
    <property type="project" value="InterPro"/>
</dbReference>
<evidence type="ECO:0000313" key="7">
    <source>
        <dbReference type="Proteomes" id="UP000321413"/>
    </source>
</evidence>
<proteinExistence type="predicted"/>
<dbReference type="PROSITE" id="PS01124">
    <property type="entry name" value="HTH_ARAC_FAMILY_2"/>
    <property type="match status" value="1"/>
</dbReference>
<dbReference type="InterPro" id="IPR009057">
    <property type="entry name" value="Homeodomain-like_sf"/>
</dbReference>
<sequence>MSKHVRRPVNQATFGVLPHGVTLMQADFADHAFERHSHEGFVIGATTYGIQRFRCKGRQYDSQAGDFVLFNPDEDHDGRRGTEEGFRYTLWYVPEDFVASCTDADVEPGRKRYFANPHVTDRHMAERFRALSGGLAEANTGLGAESLRTESLMRVFIGTMLGRHGERPQADATHARGADNAALSRVRDYIRTYYAHDLTVADLAAVAGLSRAHLTRAFSAAYHMPPHVYLNAMRIRQAQALIRRGMPLTAVALECGFADQSHFTRRFKGGVGVTPSAWRSMHCAPRRLS</sequence>
<accession>A0A5C7G1G1</accession>
<dbReference type="InterPro" id="IPR018060">
    <property type="entry name" value="HTH_AraC"/>
</dbReference>
<comment type="caution">
    <text evidence="6">The sequence shown here is derived from an EMBL/GenBank/DDBJ whole genome shotgun (WGS) entry which is preliminary data.</text>
</comment>
<keyword evidence="3" id="KW-0010">Activator</keyword>
<dbReference type="Gene3D" id="1.10.10.60">
    <property type="entry name" value="Homeodomain-like"/>
    <property type="match status" value="1"/>
</dbReference>
<evidence type="ECO:0000256" key="3">
    <source>
        <dbReference type="ARBA" id="ARBA00023159"/>
    </source>
</evidence>
<keyword evidence="7" id="KW-1185">Reference proteome</keyword>
<dbReference type="RefSeq" id="WP_147935029.1">
    <property type="nucleotide sequence ID" value="NZ_VPFD01000012.1"/>
</dbReference>
<dbReference type="InterPro" id="IPR003313">
    <property type="entry name" value="AraC-bd"/>
</dbReference>
<feature type="domain" description="HTH araC/xylS-type" evidence="5">
    <location>
        <begin position="184"/>
        <end position="281"/>
    </location>
</feature>
<dbReference type="PANTHER" id="PTHR46796:SF2">
    <property type="entry name" value="TRANSCRIPTIONAL REGULATORY PROTEIN"/>
    <property type="match status" value="1"/>
</dbReference>
<keyword evidence="2" id="KW-0238">DNA-binding</keyword>
<dbReference type="InterPro" id="IPR020449">
    <property type="entry name" value="Tscrpt_reg_AraC-type_HTH"/>
</dbReference>
<name>A0A5C7G1G1_9BURK</name>
<dbReference type="GO" id="GO:0003700">
    <property type="term" value="F:DNA-binding transcription factor activity"/>
    <property type="evidence" value="ECO:0007669"/>
    <property type="project" value="InterPro"/>
</dbReference>
<organism evidence="6 7">
    <name type="scientific">Massilia arenae</name>
    <dbReference type="NCBI Taxonomy" id="2603288"/>
    <lineage>
        <taxon>Bacteria</taxon>
        <taxon>Pseudomonadati</taxon>
        <taxon>Pseudomonadota</taxon>
        <taxon>Betaproteobacteria</taxon>
        <taxon>Burkholderiales</taxon>
        <taxon>Oxalobacteraceae</taxon>
        <taxon>Telluria group</taxon>
        <taxon>Massilia</taxon>
    </lineage>
</organism>
<evidence type="ECO:0000313" key="6">
    <source>
        <dbReference type="EMBL" id="TXF99543.1"/>
    </source>
</evidence>
<dbReference type="PANTHER" id="PTHR46796">
    <property type="entry name" value="HTH-TYPE TRANSCRIPTIONAL ACTIVATOR RHAS-RELATED"/>
    <property type="match status" value="1"/>
</dbReference>
<dbReference type="SMART" id="SM00342">
    <property type="entry name" value="HTH_ARAC"/>
    <property type="match status" value="1"/>
</dbReference>
<dbReference type="Proteomes" id="UP000321413">
    <property type="component" value="Unassembled WGS sequence"/>
</dbReference>
<keyword evidence="4" id="KW-0804">Transcription</keyword>
<reference evidence="6 7" key="1">
    <citation type="submission" date="2019-08" db="EMBL/GenBank/DDBJ databases">
        <title>Massilia golmudensis sp. nov., isolated from sand in the Qinghai-Tibetan Plateau.</title>
        <authorList>
            <person name="Zhang B."/>
        </authorList>
    </citation>
    <scope>NUCLEOTIDE SEQUENCE [LARGE SCALE GENOMIC DNA]</scope>
    <source>
        <strain evidence="6 7">GEM5</strain>
    </source>
</reference>
<gene>
    <name evidence="6" type="ORF">FVD38_12025</name>
</gene>
<dbReference type="Pfam" id="PF02311">
    <property type="entry name" value="AraC_binding"/>
    <property type="match status" value="1"/>
</dbReference>
<dbReference type="PRINTS" id="PR00032">
    <property type="entry name" value="HTHARAC"/>
</dbReference>
<dbReference type="EMBL" id="VPFD01000012">
    <property type="protein sequence ID" value="TXF99543.1"/>
    <property type="molecule type" value="Genomic_DNA"/>
</dbReference>
<evidence type="ECO:0000256" key="4">
    <source>
        <dbReference type="ARBA" id="ARBA00023163"/>
    </source>
</evidence>
<dbReference type="AlphaFoldDB" id="A0A5C7G1G1"/>